<evidence type="ECO:0000256" key="5">
    <source>
        <dbReference type="SAM" id="Coils"/>
    </source>
</evidence>
<comment type="caution">
    <text evidence="9">The sequence shown here is derived from an EMBL/GenBank/DDBJ whole genome shotgun (WGS) entry which is preliminary data.</text>
</comment>
<dbReference type="EMBL" id="MBTF01000037">
    <property type="protein sequence ID" value="OOQ56965.1"/>
    <property type="molecule type" value="Genomic_DNA"/>
</dbReference>
<sequence length="862" mass="96576">MKPIYLTLFLPLFLIICFNASAQKHGQAEIDSLKARLATEKRDTARLTLLCKLGAAYAPIGQADIAAKYIHEAEALNKKLKPKYTNVLLLRSSAIVDFYGADMVGTIAKFNRIIAIADSTHNEAQKFDALTFIARCEIGMGQKDKSLEHSQQTLAYFKKVGNNKRISAEMGRIATINSMNQKRDKALALYAEALKYATASRDTTTIIDSYSNYGEFYMDNGEYQKALDWFAKVEPLLKGYEATPDYTHLLTLQATCYQYIGNFSKAIEGFLLVAKIAASKSNNFELMQAYFDLGYVYDQLHNPQKAIDLYKKALIPARKIPQIGARYISATEGEIARLLLSLNDYKQAVEYNKMQLKDALNPQMKAYAYNSLADTYFKIKDYSNAMRYAKQGLDYSKTQKFTFAALHTVMGNIIRDAPDKVLVEGGLAPAKRNEEMLKYLKKGFDYDVQTKNTREIKDDHLALSLAYEKLHNYPLALTHYKRHKEMADSLAEQTQKSDARQKLAEFEFAKHEDSLKYAQSLATQRLNEQMRLQKAEIQSKRYQSYFYIGGLVALVVLSGFIALNYNNQRKANTRISEANNELSKQQQEITTQRDQLAETITDLKAAQAQLIQSEKMASLGELTAGIAHEIQNPLNFVNNFSEVGTEILADLNEELDKGDIEEARAIATELHQTLEKINHHGKRADGIVKGMLEHSRASTGQKEATDINNLVDEYLRLAYHGLRAKDKSFNADFALNLAEDLPQPKVIAQDIGRVMLNLFNNAFYAVQQKQKTAGAGYKPMVKLSTQLKGKQLLLTVEDNGTGIPDAIKDKIMQPFFTTKPTGQGTGLGLSLSYDIVVKAHGGKINVESKEGEGTVFVVALGV</sequence>
<dbReference type="Pfam" id="PF13181">
    <property type="entry name" value="TPR_8"/>
    <property type="match status" value="2"/>
</dbReference>
<keyword evidence="6" id="KW-1133">Transmembrane helix</keyword>
<keyword evidence="6" id="KW-0812">Transmembrane</keyword>
<dbReference type="SMART" id="SM00387">
    <property type="entry name" value="HATPase_c"/>
    <property type="match status" value="1"/>
</dbReference>
<evidence type="ECO:0000313" key="9">
    <source>
        <dbReference type="EMBL" id="OOQ56965.1"/>
    </source>
</evidence>
<dbReference type="PROSITE" id="PS50109">
    <property type="entry name" value="HIS_KIN"/>
    <property type="match status" value="1"/>
</dbReference>
<dbReference type="Proteomes" id="UP000189739">
    <property type="component" value="Unassembled WGS sequence"/>
</dbReference>
<dbReference type="InterPro" id="IPR003594">
    <property type="entry name" value="HATPase_dom"/>
</dbReference>
<keyword evidence="3" id="KW-0597">Phosphoprotein</keyword>
<dbReference type="InterPro" id="IPR003661">
    <property type="entry name" value="HisK_dim/P_dom"/>
</dbReference>
<evidence type="ECO:0000256" key="2">
    <source>
        <dbReference type="ARBA" id="ARBA00012438"/>
    </source>
</evidence>
<feature type="chain" id="PRO_5012933268" description="histidine kinase" evidence="7">
    <location>
        <begin position="23"/>
        <end position="862"/>
    </location>
</feature>
<reference evidence="9 10" key="1">
    <citation type="submission" date="2016-07" db="EMBL/GenBank/DDBJ databases">
        <title>Genomic analysis of zinc-resistant bacterium Mucilaginibacter pedocola TBZ30.</title>
        <authorList>
            <person name="Huang J."/>
            <person name="Tang J."/>
        </authorList>
    </citation>
    <scope>NUCLEOTIDE SEQUENCE [LARGE SCALE GENOMIC DNA]</scope>
    <source>
        <strain evidence="9 10">TBZ30</strain>
    </source>
</reference>
<dbReference type="InterPro" id="IPR036890">
    <property type="entry name" value="HATPase_C_sf"/>
</dbReference>
<evidence type="ECO:0000313" key="10">
    <source>
        <dbReference type="Proteomes" id="UP000189739"/>
    </source>
</evidence>
<dbReference type="Gene3D" id="1.10.287.130">
    <property type="match status" value="1"/>
</dbReference>
<dbReference type="PRINTS" id="PR00344">
    <property type="entry name" value="BCTRLSENSOR"/>
</dbReference>
<dbReference type="SUPFAM" id="SSF48452">
    <property type="entry name" value="TPR-like"/>
    <property type="match status" value="2"/>
</dbReference>
<feature type="coiled-coil region" evidence="5">
    <location>
        <begin position="568"/>
        <end position="599"/>
    </location>
</feature>
<keyword evidence="4" id="KW-0802">TPR repeat</keyword>
<comment type="catalytic activity">
    <reaction evidence="1">
        <text>ATP + protein L-histidine = ADP + protein N-phospho-L-histidine.</text>
        <dbReference type="EC" id="2.7.13.3"/>
    </reaction>
</comment>
<evidence type="ECO:0000256" key="1">
    <source>
        <dbReference type="ARBA" id="ARBA00000085"/>
    </source>
</evidence>
<evidence type="ECO:0000256" key="7">
    <source>
        <dbReference type="SAM" id="SignalP"/>
    </source>
</evidence>
<dbReference type="PROSITE" id="PS50005">
    <property type="entry name" value="TPR"/>
    <property type="match status" value="3"/>
</dbReference>
<dbReference type="AlphaFoldDB" id="A0A1S9P7N1"/>
<gene>
    <name evidence="9" type="ORF">BC343_15605</name>
</gene>
<keyword evidence="6" id="KW-0472">Membrane</keyword>
<feature type="repeat" description="TPR" evidence="4">
    <location>
        <begin position="366"/>
        <end position="399"/>
    </location>
</feature>
<dbReference type="SMART" id="SM00028">
    <property type="entry name" value="TPR"/>
    <property type="match status" value="8"/>
</dbReference>
<dbReference type="Pfam" id="PF02518">
    <property type="entry name" value="HATPase_c"/>
    <property type="match status" value="1"/>
</dbReference>
<name>A0A1S9P7N1_9SPHI</name>
<organism evidence="9 10">
    <name type="scientific">Mucilaginibacter pedocola</name>
    <dbReference type="NCBI Taxonomy" id="1792845"/>
    <lineage>
        <taxon>Bacteria</taxon>
        <taxon>Pseudomonadati</taxon>
        <taxon>Bacteroidota</taxon>
        <taxon>Sphingobacteriia</taxon>
        <taxon>Sphingobacteriales</taxon>
        <taxon>Sphingobacteriaceae</taxon>
        <taxon>Mucilaginibacter</taxon>
    </lineage>
</organism>
<dbReference type="CDD" id="cd00082">
    <property type="entry name" value="HisKA"/>
    <property type="match status" value="1"/>
</dbReference>
<feature type="repeat" description="TPR" evidence="4">
    <location>
        <begin position="287"/>
        <end position="320"/>
    </location>
</feature>
<feature type="transmembrane region" description="Helical" evidence="6">
    <location>
        <begin position="545"/>
        <end position="565"/>
    </location>
</feature>
<dbReference type="PANTHER" id="PTHR43065">
    <property type="entry name" value="SENSOR HISTIDINE KINASE"/>
    <property type="match status" value="1"/>
</dbReference>
<dbReference type="InterPro" id="IPR005467">
    <property type="entry name" value="His_kinase_dom"/>
</dbReference>
<dbReference type="Pfam" id="PF00512">
    <property type="entry name" value="HisKA"/>
    <property type="match status" value="1"/>
</dbReference>
<dbReference type="PANTHER" id="PTHR43065:SF42">
    <property type="entry name" value="TWO-COMPONENT SENSOR PPRA"/>
    <property type="match status" value="1"/>
</dbReference>
<dbReference type="SUPFAM" id="SSF55874">
    <property type="entry name" value="ATPase domain of HSP90 chaperone/DNA topoisomerase II/histidine kinase"/>
    <property type="match status" value="1"/>
</dbReference>
<feature type="repeat" description="TPR" evidence="4">
    <location>
        <begin position="207"/>
        <end position="240"/>
    </location>
</feature>
<dbReference type="InterPro" id="IPR004358">
    <property type="entry name" value="Sig_transdc_His_kin-like_C"/>
</dbReference>
<keyword evidence="7" id="KW-0732">Signal</keyword>
<accession>A0A1S9P7N1</accession>
<protein>
    <recommendedName>
        <fullName evidence="2">histidine kinase</fullName>
        <ecNumber evidence="2">2.7.13.3</ecNumber>
    </recommendedName>
</protein>
<dbReference type="STRING" id="1792845.BC343_15605"/>
<evidence type="ECO:0000259" key="8">
    <source>
        <dbReference type="PROSITE" id="PS50109"/>
    </source>
</evidence>
<dbReference type="InterPro" id="IPR036097">
    <property type="entry name" value="HisK_dim/P_sf"/>
</dbReference>
<evidence type="ECO:0000256" key="3">
    <source>
        <dbReference type="ARBA" id="ARBA00022553"/>
    </source>
</evidence>
<dbReference type="RefSeq" id="WP_078350836.1">
    <property type="nucleotide sequence ID" value="NZ_MBTF01000037.1"/>
</dbReference>
<proteinExistence type="predicted"/>
<dbReference type="InterPro" id="IPR019734">
    <property type="entry name" value="TPR_rpt"/>
</dbReference>
<evidence type="ECO:0000256" key="4">
    <source>
        <dbReference type="PROSITE-ProRule" id="PRU00339"/>
    </source>
</evidence>
<dbReference type="Gene3D" id="3.30.565.10">
    <property type="entry name" value="Histidine kinase-like ATPase, C-terminal domain"/>
    <property type="match status" value="1"/>
</dbReference>
<keyword evidence="10" id="KW-1185">Reference proteome</keyword>
<evidence type="ECO:0000256" key="6">
    <source>
        <dbReference type="SAM" id="Phobius"/>
    </source>
</evidence>
<dbReference type="InterPro" id="IPR011990">
    <property type="entry name" value="TPR-like_helical_dom_sf"/>
</dbReference>
<feature type="signal peptide" evidence="7">
    <location>
        <begin position="1"/>
        <end position="22"/>
    </location>
</feature>
<feature type="domain" description="Histidine kinase" evidence="8">
    <location>
        <begin position="625"/>
        <end position="862"/>
    </location>
</feature>
<dbReference type="SUPFAM" id="SSF47384">
    <property type="entry name" value="Homodimeric domain of signal transducing histidine kinase"/>
    <property type="match status" value="1"/>
</dbReference>
<dbReference type="SMART" id="SM00388">
    <property type="entry name" value="HisKA"/>
    <property type="match status" value="1"/>
</dbReference>
<dbReference type="Gene3D" id="1.25.40.10">
    <property type="entry name" value="Tetratricopeptide repeat domain"/>
    <property type="match status" value="4"/>
</dbReference>
<dbReference type="OrthoDB" id="9810447at2"/>
<dbReference type="EC" id="2.7.13.3" evidence="2"/>
<keyword evidence="5" id="KW-0175">Coiled coil</keyword>
<dbReference type="GO" id="GO:0000155">
    <property type="term" value="F:phosphorelay sensor kinase activity"/>
    <property type="evidence" value="ECO:0007669"/>
    <property type="project" value="InterPro"/>
</dbReference>